<reference evidence="1" key="1">
    <citation type="journal article" date="2014" name="Front. Microbiol.">
        <title>High frequency of phylogenetically diverse reductive dehalogenase-homologous genes in deep subseafloor sedimentary metagenomes.</title>
        <authorList>
            <person name="Kawai M."/>
            <person name="Futagami T."/>
            <person name="Toyoda A."/>
            <person name="Takaki Y."/>
            <person name="Nishi S."/>
            <person name="Hori S."/>
            <person name="Arai W."/>
            <person name="Tsubouchi T."/>
            <person name="Morono Y."/>
            <person name="Uchiyama I."/>
            <person name="Ito T."/>
            <person name="Fujiyama A."/>
            <person name="Inagaki F."/>
            <person name="Takami H."/>
        </authorList>
    </citation>
    <scope>NUCLEOTIDE SEQUENCE</scope>
    <source>
        <strain evidence="1">Expedition CK06-06</strain>
    </source>
</reference>
<protein>
    <submittedName>
        <fullName evidence="1">Uncharacterized protein</fullName>
    </submittedName>
</protein>
<feature type="non-terminal residue" evidence="1">
    <location>
        <position position="1"/>
    </location>
</feature>
<dbReference type="EMBL" id="BARV01003594">
    <property type="protein sequence ID" value="GAI09130.1"/>
    <property type="molecule type" value="Genomic_DNA"/>
</dbReference>
<gene>
    <name evidence="1" type="ORF">S06H3_08497</name>
</gene>
<accession>X1M393</accession>
<comment type="caution">
    <text evidence="1">The sequence shown here is derived from an EMBL/GenBank/DDBJ whole genome shotgun (WGS) entry which is preliminary data.</text>
</comment>
<organism evidence="1">
    <name type="scientific">marine sediment metagenome</name>
    <dbReference type="NCBI Taxonomy" id="412755"/>
    <lineage>
        <taxon>unclassified sequences</taxon>
        <taxon>metagenomes</taxon>
        <taxon>ecological metagenomes</taxon>
    </lineage>
</organism>
<evidence type="ECO:0000313" key="1">
    <source>
        <dbReference type="EMBL" id="GAI09130.1"/>
    </source>
</evidence>
<dbReference type="AlphaFoldDB" id="X1M393"/>
<sequence length="30" mass="3223">ESSCSRGSLGLLEGDSFIKRVLGIENQILT</sequence>
<proteinExistence type="predicted"/>
<name>X1M393_9ZZZZ</name>